<dbReference type="PROSITE" id="PS50005">
    <property type="entry name" value="TPR"/>
    <property type="match status" value="1"/>
</dbReference>
<dbReference type="InterPro" id="IPR050498">
    <property type="entry name" value="Ycf3"/>
</dbReference>
<dbReference type="InterPro" id="IPR011990">
    <property type="entry name" value="TPR-like_helical_dom_sf"/>
</dbReference>
<keyword evidence="2 3" id="KW-0802">TPR repeat</keyword>
<dbReference type="InterPro" id="IPR019734">
    <property type="entry name" value="TPR_rpt"/>
</dbReference>
<feature type="repeat" description="TPR" evidence="3">
    <location>
        <begin position="108"/>
        <end position="141"/>
    </location>
</feature>
<protein>
    <submittedName>
        <fullName evidence="4">Tetratricopeptide repeat protein</fullName>
    </submittedName>
</protein>
<dbReference type="PANTHER" id="PTHR44858">
    <property type="entry name" value="TETRATRICOPEPTIDE REPEAT PROTEIN 6"/>
    <property type="match status" value="1"/>
</dbReference>
<dbReference type="AlphaFoldDB" id="A0AA97AQC0"/>
<proteinExistence type="predicted"/>
<evidence type="ECO:0000256" key="1">
    <source>
        <dbReference type="ARBA" id="ARBA00022737"/>
    </source>
</evidence>
<accession>A0AA97AQC0</accession>
<dbReference type="RefSeq" id="WP_316434859.1">
    <property type="nucleotide sequence ID" value="NZ_CP053586.1"/>
</dbReference>
<dbReference type="PANTHER" id="PTHR44858:SF1">
    <property type="entry name" value="UDP-N-ACETYLGLUCOSAMINE--PEPTIDE N-ACETYLGLUCOSAMINYLTRANSFERASE SPINDLY-RELATED"/>
    <property type="match status" value="1"/>
</dbReference>
<dbReference type="SMART" id="SM00028">
    <property type="entry name" value="TPR"/>
    <property type="match status" value="3"/>
</dbReference>
<gene>
    <name evidence="4" type="ORF">HJG54_10590</name>
</gene>
<organism evidence="4">
    <name type="scientific">Leptolyngbya sp. NK1-12</name>
    <dbReference type="NCBI Taxonomy" id="2547451"/>
    <lineage>
        <taxon>Bacteria</taxon>
        <taxon>Bacillati</taxon>
        <taxon>Cyanobacteriota</taxon>
        <taxon>Cyanophyceae</taxon>
        <taxon>Leptolyngbyales</taxon>
        <taxon>Leptolyngbyaceae</taxon>
        <taxon>Leptolyngbya group</taxon>
        <taxon>Leptolyngbya</taxon>
    </lineage>
</organism>
<dbReference type="Pfam" id="PF13432">
    <property type="entry name" value="TPR_16"/>
    <property type="match status" value="1"/>
</dbReference>
<dbReference type="EMBL" id="CP053586">
    <property type="protein sequence ID" value="WNZ23253.1"/>
    <property type="molecule type" value="Genomic_DNA"/>
</dbReference>
<dbReference type="Pfam" id="PF00515">
    <property type="entry name" value="TPR_1"/>
    <property type="match status" value="1"/>
</dbReference>
<dbReference type="SUPFAM" id="SSF48452">
    <property type="entry name" value="TPR-like"/>
    <property type="match status" value="1"/>
</dbReference>
<sequence length="156" mass="17692">MDNTVINLLLADLKSDDETVREEATRELWRIWFHQKGVYGLEQLEQSQALLQAGRIDEAEAILNDLIQAQPDFAEAWNRRAVLYYLQGRYRSSLADCQQVVALNSIHFGALHGMGLCYAALGEYATAIQAFRRALEIQPHALANQRMILECTARLS</sequence>
<evidence type="ECO:0000256" key="3">
    <source>
        <dbReference type="PROSITE-ProRule" id="PRU00339"/>
    </source>
</evidence>
<name>A0AA97AQC0_9CYAN</name>
<evidence type="ECO:0000313" key="4">
    <source>
        <dbReference type="EMBL" id="WNZ23253.1"/>
    </source>
</evidence>
<keyword evidence="1" id="KW-0677">Repeat</keyword>
<evidence type="ECO:0000256" key="2">
    <source>
        <dbReference type="ARBA" id="ARBA00022803"/>
    </source>
</evidence>
<reference evidence="4" key="1">
    <citation type="submission" date="2020-05" db="EMBL/GenBank/DDBJ databases">
        <authorList>
            <person name="Zhu T."/>
            <person name="Keshari N."/>
            <person name="Lu X."/>
        </authorList>
    </citation>
    <scope>NUCLEOTIDE SEQUENCE</scope>
    <source>
        <strain evidence="4">NK1-12</strain>
    </source>
</reference>
<dbReference type="PROSITE" id="PS50293">
    <property type="entry name" value="TPR_REGION"/>
    <property type="match status" value="1"/>
</dbReference>
<dbReference type="Gene3D" id="1.25.40.10">
    <property type="entry name" value="Tetratricopeptide repeat domain"/>
    <property type="match status" value="1"/>
</dbReference>